<feature type="transmembrane region" description="Helical" evidence="1">
    <location>
        <begin position="207"/>
        <end position="226"/>
    </location>
</feature>
<keyword evidence="3" id="KW-1185">Reference proteome</keyword>
<comment type="caution">
    <text evidence="2">The sequence shown here is derived from an EMBL/GenBank/DDBJ whole genome shotgun (WGS) entry which is preliminary data.</text>
</comment>
<keyword evidence="1" id="KW-0812">Transmembrane</keyword>
<dbReference type="EMBL" id="JACJVR010000082">
    <property type="protein sequence ID" value="MBB6693988.1"/>
    <property type="molecule type" value="Genomic_DNA"/>
</dbReference>
<dbReference type="AlphaFoldDB" id="A0A841U4E5"/>
<dbReference type="RefSeq" id="WP_185137963.1">
    <property type="nucleotide sequence ID" value="NZ_JACJVR010000082.1"/>
</dbReference>
<evidence type="ECO:0000313" key="3">
    <source>
        <dbReference type="Proteomes" id="UP000553776"/>
    </source>
</evidence>
<proteinExistence type="predicted"/>
<feature type="transmembrane region" description="Helical" evidence="1">
    <location>
        <begin position="45"/>
        <end position="63"/>
    </location>
</feature>
<feature type="transmembrane region" description="Helical" evidence="1">
    <location>
        <begin position="89"/>
        <end position="110"/>
    </location>
</feature>
<keyword evidence="1" id="KW-0472">Membrane</keyword>
<evidence type="ECO:0008006" key="4">
    <source>
        <dbReference type="Google" id="ProtNLM"/>
    </source>
</evidence>
<gene>
    <name evidence="2" type="ORF">H7B90_21545</name>
</gene>
<organism evidence="2 3">
    <name type="scientific">Cohnella xylanilytica</name>
    <dbReference type="NCBI Taxonomy" id="557555"/>
    <lineage>
        <taxon>Bacteria</taxon>
        <taxon>Bacillati</taxon>
        <taxon>Bacillota</taxon>
        <taxon>Bacilli</taxon>
        <taxon>Bacillales</taxon>
        <taxon>Paenibacillaceae</taxon>
        <taxon>Cohnella</taxon>
    </lineage>
</organism>
<reference evidence="2 3" key="1">
    <citation type="submission" date="2020-08" db="EMBL/GenBank/DDBJ databases">
        <title>Cohnella phylogeny.</title>
        <authorList>
            <person name="Dunlap C."/>
        </authorList>
    </citation>
    <scope>NUCLEOTIDE SEQUENCE [LARGE SCALE GENOMIC DNA]</scope>
    <source>
        <strain evidence="2 3">DSM 25239</strain>
    </source>
</reference>
<dbReference type="Proteomes" id="UP000553776">
    <property type="component" value="Unassembled WGS sequence"/>
</dbReference>
<feature type="transmembrane region" description="Helical" evidence="1">
    <location>
        <begin position="16"/>
        <end position="33"/>
    </location>
</feature>
<sequence length="234" mass="25933">MTALLRYLFVYYARSHRYLAPLLAYAGPILFIYSEVPNPVMDSYAFTAIWTFVIAAWLSYGFIDLEHEAQRFVTIVHSRSVAKYEAAKFSLLGTVTALLSILAVAFPILFDKFDRVPGAPEAGIALLAHLLLAWLGIACAAFFTERWAASRSLALLGLLLVLAISVGGKGLEEKLPETLRIAMWLVPPVFRISDMLVRFGEVPAGRIALLLGYSALYLAALVAAYIRRSSRRLF</sequence>
<keyword evidence="1" id="KW-1133">Transmembrane helix</keyword>
<evidence type="ECO:0000313" key="2">
    <source>
        <dbReference type="EMBL" id="MBB6693988.1"/>
    </source>
</evidence>
<name>A0A841U4E5_9BACL</name>
<feature type="transmembrane region" description="Helical" evidence="1">
    <location>
        <begin position="122"/>
        <end position="144"/>
    </location>
</feature>
<accession>A0A841U4E5</accession>
<protein>
    <recommendedName>
        <fullName evidence="4">ABC-2 type transport system permease protein</fullName>
    </recommendedName>
</protein>
<feature type="transmembrane region" description="Helical" evidence="1">
    <location>
        <begin position="153"/>
        <end position="171"/>
    </location>
</feature>
<evidence type="ECO:0000256" key="1">
    <source>
        <dbReference type="SAM" id="Phobius"/>
    </source>
</evidence>